<protein>
    <submittedName>
        <fullName evidence="1">Tail protein X</fullName>
    </submittedName>
</protein>
<organism evidence="1 2">
    <name type="scientific">Acinetobacter johnsonii</name>
    <dbReference type="NCBI Taxonomy" id="40214"/>
    <lineage>
        <taxon>Bacteria</taxon>
        <taxon>Pseudomonadati</taxon>
        <taxon>Pseudomonadota</taxon>
        <taxon>Gammaproteobacteria</taxon>
        <taxon>Moraxellales</taxon>
        <taxon>Moraxellaceae</taxon>
        <taxon>Acinetobacter</taxon>
    </lineage>
</organism>
<gene>
    <name evidence="1" type="ORF">N5D11_16315</name>
</gene>
<proteinExistence type="predicted"/>
<dbReference type="RefSeq" id="WP_119064391.1">
    <property type="nucleotide sequence ID" value="NZ_JAOCDR010000075.1"/>
</dbReference>
<dbReference type="EMBL" id="JAOCDR010000075">
    <property type="protein sequence ID" value="MDH0657649.1"/>
    <property type="molecule type" value="Genomic_DNA"/>
</dbReference>
<dbReference type="Pfam" id="PF05489">
    <property type="entry name" value="Phage_tail_X"/>
    <property type="match status" value="1"/>
</dbReference>
<name>A0AA42IHC8_ACIJO</name>
<evidence type="ECO:0000313" key="2">
    <source>
        <dbReference type="Proteomes" id="UP001161099"/>
    </source>
</evidence>
<dbReference type="Gene3D" id="3.10.350.10">
    <property type="entry name" value="LysM domain"/>
    <property type="match status" value="1"/>
</dbReference>
<dbReference type="InterPro" id="IPR036779">
    <property type="entry name" value="LysM_dom_sf"/>
</dbReference>
<evidence type="ECO:0000313" key="1">
    <source>
        <dbReference type="EMBL" id="MDH0657649.1"/>
    </source>
</evidence>
<dbReference type="AlphaFoldDB" id="A0AA42IHC8"/>
<dbReference type="InterPro" id="IPR008861">
    <property type="entry name" value="GpX-like"/>
</dbReference>
<accession>A0AA42IHC8</accession>
<sequence>MAQYSTKDGDTLDEIAYRYYGNTNNKVVENIIEANFGITDYPAILPAGVLIELPEVTQSTEKQKVKLWD</sequence>
<comment type="caution">
    <text evidence="1">The sequence shown here is derived from an EMBL/GenBank/DDBJ whole genome shotgun (WGS) entry which is preliminary data.</text>
</comment>
<reference evidence="1" key="1">
    <citation type="submission" date="2022-09" db="EMBL/GenBank/DDBJ databases">
        <title>Intensive care unit water sources are persistently colonized with multi-drug resistant bacteria and are the site of extensive horizontal gene transfer of antibiotic resistance genes.</title>
        <authorList>
            <person name="Diorio-Toth L."/>
        </authorList>
    </citation>
    <scope>NUCLEOTIDE SEQUENCE</scope>
    <source>
        <strain evidence="1">GD03851</strain>
    </source>
</reference>
<dbReference type="Proteomes" id="UP001161099">
    <property type="component" value="Unassembled WGS sequence"/>
</dbReference>